<dbReference type="GO" id="GO:0004300">
    <property type="term" value="F:enoyl-CoA hydratase activity"/>
    <property type="evidence" value="ECO:0007669"/>
    <property type="project" value="UniProtKB-ARBA"/>
</dbReference>
<protein>
    <recommendedName>
        <fullName evidence="18">Enoyl-CoA hydratase</fullName>
    </recommendedName>
</protein>
<dbReference type="InterPro" id="IPR018376">
    <property type="entry name" value="Enoyl-CoA_hyd/isom_CS"/>
</dbReference>
<keyword evidence="7" id="KW-0520">NAD</keyword>
<dbReference type="InterPro" id="IPR006108">
    <property type="entry name" value="3HC_DH_C"/>
</dbReference>
<dbReference type="Gene3D" id="3.90.226.10">
    <property type="entry name" value="2-enoyl-CoA Hydratase, Chain A, domain 1"/>
    <property type="match status" value="1"/>
</dbReference>
<keyword evidence="6" id="KW-0560">Oxidoreductase</keyword>
<keyword evidence="17" id="KW-1185">Reference proteome</keyword>
<dbReference type="GO" id="GO:0016853">
    <property type="term" value="F:isomerase activity"/>
    <property type="evidence" value="ECO:0007669"/>
    <property type="project" value="UniProtKB-KW"/>
</dbReference>
<gene>
    <name evidence="16" type="ORF">HJC23_013902</name>
</gene>
<feature type="domain" description="3-hydroxyacyl-CoA dehydrogenase C-terminal" evidence="14">
    <location>
        <begin position="511"/>
        <end position="623"/>
    </location>
</feature>
<evidence type="ECO:0000256" key="12">
    <source>
        <dbReference type="ARBA" id="ARBA00023268"/>
    </source>
</evidence>
<evidence type="ECO:0008006" key="18">
    <source>
        <dbReference type="Google" id="ProtNLM"/>
    </source>
</evidence>
<dbReference type="Pfam" id="PF00378">
    <property type="entry name" value="ECH_1"/>
    <property type="match status" value="1"/>
</dbReference>
<evidence type="ECO:0000256" key="4">
    <source>
        <dbReference type="ARBA" id="ARBA00011245"/>
    </source>
</evidence>
<dbReference type="InterPro" id="IPR008927">
    <property type="entry name" value="6-PGluconate_DH-like_C_sf"/>
</dbReference>
<dbReference type="SUPFAM" id="SSF51735">
    <property type="entry name" value="NAD(P)-binding Rossmann-fold domains"/>
    <property type="match status" value="1"/>
</dbReference>
<comment type="pathway">
    <text evidence="2">Lipid metabolism; fatty acid beta-oxidation.</text>
</comment>
<dbReference type="InterPro" id="IPR006180">
    <property type="entry name" value="3-OHacyl-CoA_DH_CS"/>
</dbReference>
<evidence type="ECO:0000256" key="11">
    <source>
        <dbReference type="ARBA" id="ARBA00023239"/>
    </source>
</evidence>
<evidence type="ECO:0000256" key="2">
    <source>
        <dbReference type="ARBA" id="ARBA00005005"/>
    </source>
</evidence>
<dbReference type="InterPro" id="IPR036291">
    <property type="entry name" value="NAD(P)-bd_dom_sf"/>
</dbReference>
<dbReference type="Proteomes" id="UP001516023">
    <property type="component" value="Unassembled WGS sequence"/>
</dbReference>
<dbReference type="GO" id="GO:0006631">
    <property type="term" value="P:fatty acid metabolic process"/>
    <property type="evidence" value="ECO:0007669"/>
    <property type="project" value="UniProtKB-KW"/>
</dbReference>
<evidence type="ECO:0000256" key="7">
    <source>
        <dbReference type="ARBA" id="ARBA00023027"/>
    </source>
</evidence>
<evidence type="ECO:0000259" key="14">
    <source>
        <dbReference type="Pfam" id="PF00725"/>
    </source>
</evidence>
<organism evidence="16 17">
    <name type="scientific">Cyclotella cryptica</name>
    <dbReference type="NCBI Taxonomy" id="29204"/>
    <lineage>
        <taxon>Eukaryota</taxon>
        <taxon>Sar</taxon>
        <taxon>Stramenopiles</taxon>
        <taxon>Ochrophyta</taxon>
        <taxon>Bacillariophyta</taxon>
        <taxon>Coscinodiscophyceae</taxon>
        <taxon>Thalassiosirophycidae</taxon>
        <taxon>Stephanodiscales</taxon>
        <taxon>Stephanodiscaceae</taxon>
        <taxon>Cyclotella</taxon>
    </lineage>
</organism>
<evidence type="ECO:0000256" key="13">
    <source>
        <dbReference type="RuleBase" id="RU003707"/>
    </source>
</evidence>
<dbReference type="GO" id="GO:0005777">
    <property type="term" value="C:peroxisome"/>
    <property type="evidence" value="ECO:0007669"/>
    <property type="project" value="UniProtKB-SubCell"/>
</dbReference>
<dbReference type="Pfam" id="PF02737">
    <property type="entry name" value="3HCDH_N"/>
    <property type="match status" value="1"/>
</dbReference>
<evidence type="ECO:0000256" key="6">
    <source>
        <dbReference type="ARBA" id="ARBA00023002"/>
    </source>
</evidence>
<dbReference type="FunFam" id="3.40.50.720:FF:000009">
    <property type="entry name" value="Fatty oxidation complex, alpha subunit"/>
    <property type="match status" value="1"/>
</dbReference>
<evidence type="ECO:0000256" key="3">
    <source>
        <dbReference type="ARBA" id="ARBA00008750"/>
    </source>
</evidence>
<dbReference type="AlphaFoldDB" id="A0ABD3QH14"/>
<dbReference type="CDD" id="cd06558">
    <property type="entry name" value="crotonase-like"/>
    <property type="match status" value="1"/>
</dbReference>
<evidence type="ECO:0000256" key="1">
    <source>
        <dbReference type="ARBA" id="ARBA00004275"/>
    </source>
</evidence>
<dbReference type="PANTHER" id="PTHR23309">
    <property type="entry name" value="3-HYDROXYACYL-COA DEHYROGENASE"/>
    <property type="match status" value="1"/>
</dbReference>
<evidence type="ECO:0000313" key="16">
    <source>
        <dbReference type="EMBL" id="KAL3799447.1"/>
    </source>
</evidence>
<keyword evidence="5" id="KW-0276">Fatty acid metabolism</keyword>
<dbReference type="InterPro" id="IPR029045">
    <property type="entry name" value="ClpP/crotonase-like_dom_sf"/>
</dbReference>
<comment type="caution">
    <text evidence="16">The sequence shown here is derived from an EMBL/GenBank/DDBJ whole genome shotgun (WGS) entry which is preliminary data.</text>
</comment>
<feature type="domain" description="3-hydroxyacyl-CoA dehydrogenase C-terminal" evidence="14">
    <location>
        <begin position="662"/>
        <end position="749"/>
    </location>
</feature>
<accession>A0ABD3QH14</accession>
<comment type="similarity">
    <text evidence="3">In the N-terminal section; belongs to the enoyl-CoA hydratase/isomerase family.</text>
</comment>
<evidence type="ECO:0000256" key="8">
    <source>
        <dbReference type="ARBA" id="ARBA00023098"/>
    </source>
</evidence>
<dbReference type="PROSITE" id="PS00067">
    <property type="entry name" value="3HCDH"/>
    <property type="match status" value="1"/>
</dbReference>
<dbReference type="PANTHER" id="PTHR23309:SF49">
    <property type="entry name" value="PEROXISOMAL BIFUNCTIONAL ENZYME"/>
    <property type="match status" value="1"/>
</dbReference>
<dbReference type="SUPFAM" id="SSF52096">
    <property type="entry name" value="ClpP/crotonase"/>
    <property type="match status" value="1"/>
</dbReference>
<dbReference type="InterPro" id="IPR001753">
    <property type="entry name" value="Enoyl-CoA_hydra/iso"/>
</dbReference>
<keyword evidence="9" id="KW-0576">Peroxisome</keyword>
<dbReference type="PROSITE" id="PS00166">
    <property type="entry name" value="ENOYL_COA_HYDRATASE"/>
    <property type="match status" value="1"/>
</dbReference>
<dbReference type="SUPFAM" id="SSF48179">
    <property type="entry name" value="6-phosphogluconate dehydrogenase C-terminal domain-like"/>
    <property type="match status" value="2"/>
</dbReference>
<comment type="subcellular location">
    <subcellularLocation>
        <location evidence="1">Peroxisome</location>
    </subcellularLocation>
</comment>
<dbReference type="FunFam" id="1.10.1040.50:FF:000006">
    <property type="entry name" value="Peroxisomal bifunctional enzyme"/>
    <property type="match status" value="1"/>
</dbReference>
<reference evidence="16 17" key="1">
    <citation type="journal article" date="2020" name="G3 (Bethesda)">
        <title>Improved Reference Genome for Cyclotella cryptica CCMP332, a Model for Cell Wall Morphogenesis, Salinity Adaptation, and Lipid Production in Diatoms (Bacillariophyta).</title>
        <authorList>
            <person name="Roberts W.R."/>
            <person name="Downey K.M."/>
            <person name="Ruck E.C."/>
            <person name="Traller J.C."/>
            <person name="Alverson A.J."/>
        </authorList>
    </citation>
    <scope>NUCLEOTIDE SEQUENCE [LARGE SCALE GENOMIC DNA]</scope>
    <source>
        <strain evidence="16 17">CCMP332</strain>
    </source>
</reference>
<proteinExistence type="inferred from homology"/>
<keyword evidence="8" id="KW-0443">Lipid metabolism</keyword>
<evidence type="ECO:0000256" key="10">
    <source>
        <dbReference type="ARBA" id="ARBA00023235"/>
    </source>
</evidence>
<dbReference type="Gene3D" id="1.10.1040.50">
    <property type="match status" value="1"/>
</dbReference>
<dbReference type="InterPro" id="IPR006176">
    <property type="entry name" value="3-OHacyl-CoA_DH_NAD-bd"/>
</dbReference>
<evidence type="ECO:0000313" key="17">
    <source>
        <dbReference type="Proteomes" id="UP001516023"/>
    </source>
</evidence>
<keyword evidence="10" id="KW-0413">Isomerase</keyword>
<dbReference type="EMBL" id="JABMIG020000039">
    <property type="protein sequence ID" value="KAL3799447.1"/>
    <property type="molecule type" value="Genomic_DNA"/>
</dbReference>
<keyword evidence="11" id="KW-0456">Lyase</keyword>
<sequence>MTTILPSDTAIIAIANGAPLNKPNPVNALGAPIRQYLQTSLKKAIDDPNIQAIVLIGRHDGKGVFSAGADIKEFSGSSGGSVTISEAGGIPTLNDIAHLMERSPKPIVAALTGACLGGGMELALAAQYRVADNTLRYGLPEVKIGLIPGAGGTQRLPRLCGARHALDVIVRGRINCSAKEGLKFHFLDGVASEDETVLECALRWAGWASNLPSVSLDSRRLCHRSVPPDAEGVDKTDMCDFAMQSLPSVERGGESAHATVKAIRASFELSSFREGMEVEKNLFNDLLYHSLQGRAYRHIFFAERSASGSSSIRNKQSSQLRQGKGTIGVIGAGTMGRGIAISFLRAGFGPVILVDVNEKGLKDGVQYILSTLEGEAKKGRIHPSKLGAVMTSLQSSTSLSDLADCDIIVEAVFENLNVKREIFSKLDTISKKMDALLLSNTSTLDVDAIASSLSQPRRAFCAGMHFFSPAHIMKLVEVVRGKDTSTDTLDIICAVSKRIRKVPVVVGNCDGFVGNRMLHPYSTESTLLLAEYGGGDNGLGVADVDDALSRYFGMAAGPFLIFDIAGNDIGYNIRREKGLVRDPKTGQVGPNRSAQMRYTELADEMVVKFGRMGQKTMKGWYNYDAKVGKGRKPLPSSEMQDLINKYSMDSPHRGRKLGKDEIVSRILFPLVNEGFKILEEGIASDPADIDIIYLYGYGFPAWKGGPMFWADNYIGLAPILSELEKLHQYYPGSDYFRPSDLLRKCVSLGLGVQEYYKQGYAKASTAGIKSKL</sequence>
<comment type="subunit">
    <text evidence="4">Monomer.</text>
</comment>
<evidence type="ECO:0000259" key="15">
    <source>
        <dbReference type="Pfam" id="PF02737"/>
    </source>
</evidence>
<dbReference type="Pfam" id="PF00725">
    <property type="entry name" value="3HCDH"/>
    <property type="match status" value="2"/>
</dbReference>
<dbReference type="Gene3D" id="3.40.50.720">
    <property type="entry name" value="NAD(P)-binding Rossmann-like Domain"/>
    <property type="match status" value="1"/>
</dbReference>
<comment type="similarity">
    <text evidence="13">Belongs to the enoyl-CoA hydratase/isomerase family.</text>
</comment>
<evidence type="ECO:0000256" key="5">
    <source>
        <dbReference type="ARBA" id="ARBA00022832"/>
    </source>
</evidence>
<name>A0ABD3QH14_9STRA</name>
<dbReference type="GO" id="GO:0016491">
    <property type="term" value="F:oxidoreductase activity"/>
    <property type="evidence" value="ECO:0007669"/>
    <property type="project" value="UniProtKB-KW"/>
</dbReference>
<feature type="domain" description="3-hydroxyacyl-CoA dehydrogenase NAD binding" evidence="15">
    <location>
        <begin position="326"/>
        <end position="508"/>
    </location>
</feature>
<evidence type="ECO:0000256" key="9">
    <source>
        <dbReference type="ARBA" id="ARBA00023140"/>
    </source>
</evidence>
<keyword evidence="12" id="KW-0511">Multifunctional enzyme</keyword>